<gene>
    <name evidence="5" type="ORF">PGLA2088_LOCUS2118</name>
</gene>
<evidence type="ECO:0000313" key="6">
    <source>
        <dbReference type="Proteomes" id="UP000626109"/>
    </source>
</evidence>
<evidence type="ECO:0000256" key="2">
    <source>
        <dbReference type="SAM" id="MobiDB-lite"/>
    </source>
</evidence>
<dbReference type="InterPro" id="IPR000297">
    <property type="entry name" value="PPIase_PpiC"/>
</dbReference>
<dbReference type="SUPFAM" id="SSF81606">
    <property type="entry name" value="PP2C-like"/>
    <property type="match status" value="1"/>
</dbReference>
<evidence type="ECO:0000259" key="4">
    <source>
        <dbReference type="PROSITE" id="PS51746"/>
    </source>
</evidence>
<evidence type="ECO:0000259" key="3">
    <source>
        <dbReference type="PROSITE" id="PS50198"/>
    </source>
</evidence>
<dbReference type="Gene3D" id="3.10.50.40">
    <property type="match status" value="1"/>
</dbReference>
<dbReference type="GO" id="GO:0003755">
    <property type="term" value="F:peptidyl-prolyl cis-trans isomerase activity"/>
    <property type="evidence" value="ECO:0007669"/>
    <property type="project" value="UniProtKB-KW"/>
</dbReference>
<dbReference type="InterPro" id="IPR001932">
    <property type="entry name" value="PPM-type_phosphatase-like_dom"/>
</dbReference>
<reference evidence="5" key="1">
    <citation type="submission" date="2021-02" db="EMBL/GenBank/DDBJ databases">
        <authorList>
            <person name="Dougan E. K."/>
            <person name="Rhodes N."/>
            <person name="Thang M."/>
            <person name="Chan C."/>
        </authorList>
    </citation>
    <scope>NUCLEOTIDE SEQUENCE</scope>
</reference>
<dbReference type="SUPFAM" id="SSF54534">
    <property type="entry name" value="FKBP-like"/>
    <property type="match status" value="1"/>
</dbReference>
<dbReference type="Proteomes" id="UP000626109">
    <property type="component" value="Unassembled WGS sequence"/>
</dbReference>
<comment type="caution">
    <text evidence="5">The sequence shown here is derived from an EMBL/GenBank/DDBJ whole genome shotgun (WGS) entry which is preliminary data.</text>
</comment>
<dbReference type="InterPro" id="IPR046357">
    <property type="entry name" value="PPIase_dom_sf"/>
</dbReference>
<accession>A0A813HQN3</accession>
<dbReference type="Pfam" id="PF00481">
    <property type="entry name" value="PP2C"/>
    <property type="match status" value="1"/>
</dbReference>
<name>A0A813HQN3_POLGL</name>
<feature type="compositionally biased region" description="Low complexity" evidence="2">
    <location>
        <begin position="242"/>
        <end position="254"/>
    </location>
</feature>
<keyword evidence="1" id="KW-0413">Isomerase</keyword>
<dbReference type="AlphaFoldDB" id="A0A813HQN3"/>
<evidence type="ECO:0000313" key="5">
    <source>
        <dbReference type="EMBL" id="CAE8640436.1"/>
    </source>
</evidence>
<keyword evidence="1" id="KW-0697">Rotamase</keyword>
<feature type="domain" description="PPM-type phosphatase" evidence="4">
    <location>
        <begin position="188"/>
        <end position="521"/>
    </location>
</feature>
<dbReference type="InterPro" id="IPR036457">
    <property type="entry name" value="PPM-type-like_dom_sf"/>
</dbReference>
<dbReference type="EMBL" id="CAJNNW010001692">
    <property type="protein sequence ID" value="CAE8640436.1"/>
    <property type="molecule type" value="Genomic_DNA"/>
</dbReference>
<dbReference type="PROSITE" id="PS51746">
    <property type="entry name" value="PPM_2"/>
    <property type="match status" value="1"/>
</dbReference>
<dbReference type="InterPro" id="IPR015655">
    <property type="entry name" value="PP2C"/>
</dbReference>
<evidence type="ECO:0000256" key="1">
    <source>
        <dbReference type="PROSITE-ProRule" id="PRU00278"/>
    </source>
</evidence>
<dbReference type="PANTHER" id="PTHR47992">
    <property type="entry name" value="PROTEIN PHOSPHATASE"/>
    <property type="match status" value="1"/>
</dbReference>
<feature type="domain" description="PpiC" evidence="3">
    <location>
        <begin position="554"/>
        <end position="673"/>
    </location>
</feature>
<feature type="region of interest" description="Disordered" evidence="2">
    <location>
        <begin position="85"/>
        <end position="107"/>
    </location>
</feature>
<dbReference type="Gene3D" id="3.60.40.10">
    <property type="entry name" value="PPM-type phosphatase domain"/>
    <property type="match status" value="1"/>
</dbReference>
<dbReference type="PROSITE" id="PS50198">
    <property type="entry name" value="PPIC_PPIASE_2"/>
    <property type="match status" value="1"/>
</dbReference>
<dbReference type="CDD" id="cd00143">
    <property type="entry name" value="PP2Cc"/>
    <property type="match status" value="1"/>
</dbReference>
<proteinExistence type="predicted"/>
<dbReference type="GO" id="GO:0004722">
    <property type="term" value="F:protein serine/threonine phosphatase activity"/>
    <property type="evidence" value="ECO:0007669"/>
    <property type="project" value="InterPro"/>
</dbReference>
<dbReference type="Pfam" id="PF00639">
    <property type="entry name" value="Rotamase"/>
    <property type="match status" value="1"/>
</dbReference>
<dbReference type="SMART" id="SM00332">
    <property type="entry name" value="PP2Cc"/>
    <property type="match status" value="1"/>
</dbReference>
<organism evidence="5 6">
    <name type="scientific">Polarella glacialis</name>
    <name type="common">Dinoflagellate</name>
    <dbReference type="NCBI Taxonomy" id="89957"/>
    <lineage>
        <taxon>Eukaryota</taxon>
        <taxon>Sar</taxon>
        <taxon>Alveolata</taxon>
        <taxon>Dinophyceae</taxon>
        <taxon>Suessiales</taxon>
        <taxon>Suessiaceae</taxon>
        <taxon>Polarella</taxon>
    </lineage>
</organism>
<feature type="region of interest" description="Disordered" evidence="2">
    <location>
        <begin position="242"/>
        <end position="266"/>
    </location>
</feature>
<evidence type="ECO:0008006" key="7">
    <source>
        <dbReference type="Google" id="ProtNLM"/>
    </source>
</evidence>
<sequence length="673" mass="71031">MELPADPAATAAALSALADVIAAASQAANPASGQPAWPPQVIDLNAAVAAAAAAAAPPPPAGVARSASTSTGPSIAMMAPAFAAAGATGPPRSGGRPTTGSGTRFSGAPLWRFTLRRDEQRQRFEQEMEGLTAEQQVVPAGFEPQADGWYWNSQRKIYWHGNTQKYYLYNEATSSYTELAPEVSINKELRLASDASCSHHGVPREDRHVLIRDLAKAAQALKMPIEHFARPAALFAIYSGHRSTPSSSSSTGGKSRIETNLTGASPAGAAAPATTCAEFCARNLHLKLLPRLSEFKGPWGDEQVKEALRSSCEDLDAEFMASKVAPIGDGCSSVIALLLGGRLFVASLGDAGAMLGSADASAKVALRTEAHTLDRVSECSRISAAGGRIVPTSDGKRGRALLRVDASLEGSEAGSTSTEPAFLHVTRAFGNYRFKQASGSRTPETKIVLLATPDVEVRALHRDHLFLVLATGGIMNSLPDAEIMEIPTRRLGRPRVASGALLQAAVERGAAEGVTAICVFFEWSKDVACQEKPSSAPAVKKLKTEPAGPKGKSLQQVRCRQILVKHKDCKEPIDRVRGNKPVTRALAEAEGILREAIGAIEALPGKKVFTQRCKAVSECSTCLKGGEMAGDLGWISRGQAHPIVDAAAFALPIGHISDILESDEGLHMLWRIA</sequence>
<protein>
    <recommendedName>
        <fullName evidence="7">Peptidylprolyl isomerase</fullName>
    </recommendedName>
</protein>